<sequence length="130" mass="14271">MSAIASTCNFGAAIVTGLLIIMNEIQTSQLAEEQRNASRLGNQALKLNKSLATGGPIVISLATIGSVFIGSPVHRSWAVVVRVVAGRWLEWCTRLSMVGKLAWCLRYIGAKHNILEKELNKLTFEDQCWD</sequence>
<gene>
    <name evidence="1" type="ORF">RJ641_018519</name>
</gene>
<comment type="caution">
    <text evidence="1">The sequence shown here is derived from an EMBL/GenBank/DDBJ whole genome shotgun (WGS) entry which is preliminary data.</text>
</comment>
<proteinExistence type="predicted"/>
<organism evidence="1 2">
    <name type="scientific">Dillenia turbinata</name>
    <dbReference type="NCBI Taxonomy" id="194707"/>
    <lineage>
        <taxon>Eukaryota</taxon>
        <taxon>Viridiplantae</taxon>
        <taxon>Streptophyta</taxon>
        <taxon>Embryophyta</taxon>
        <taxon>Tracheophyta</taxon>
        <taxon>Spermatophyta</taxon>
        <taxon>Magnoliopsida</taxon>
        <taxon>eudicotyledons</taxon>
        <taxon>Gunneridae</taxon>
        <taxon>Pentapetalae</taxon>
        <taxon>Dilleniales</taxon>
        <taxon>Dilleniaceae</taxon>
        <taxon>Dillenia</taxon>
    </lineage>
</organism>
<reference evidence="1 2" key="1">
    <citation type="submission" date="2023-12" db="EMBL/GenBank/DDBJ databases">
        <title>A high-quality genome assembly for Dillenia turbinata (Dilleniales).</title>
        <authorList>
            <person name="Chanderbali A."/>
        </authorList>
    </citation>
    <scope>NUCLEOTIDE SEQUENCE [LARGE SCALE GENOMIC DNA]</scope>
    <source>
        <strain evidence="1">LSX21</strain>
        <tissue evidence="1">Leaf</tissue>
    </source>
</reference>
<dbReference type="EMBL" id="JBAMMX010000023">
    <property type="protein sequence ID" value="KAK6917768.1"/>
    <property type="molecule type" value="Genomic_DNA"/>
</dbReference>
<dbReference type="Proteomes" id="UP001370490">
    <property type="component" value="Unassembled WGS sequence"/>
</dbReference>
<protein>
    <submittedName>
        <fullName evidence="1">Petal formation-expressed</fullName>
    </submittedName>
</protein>
<keyword evidence="2" id="KW-1185">Reference proteome</keyword>
<dbReference type="PANTHER" id="PTHR33358">
    <property type="entry name" value="F-BOX PROTEIN WITH A DOMAIN PROTEIN"/>
    <property type="match status" value="1"/>
</dbReference>
<evidence type="ECO:0000313" key="2">
    <source>
        <dbReference type="Proteomes" id="UP001370490"/>
    </source>
</evidence>
<dbReference type="PANTHER" id="PTHR33358:SF12">
    <property type="entry name" value="F-BOX PROTEIN WITH A DOMAIN PROTEIN"/>
    <property type="match status" value="1"/>
</dbReference>
<evidence type="ECO:0000313" key="1">
    <source>
        <dbReference type="EMBL" id="KAK6917768.1"/>
    </source>
</evidence>
<dbReference type="InterPro" id="IPR027949">
    <property type="entry name" value="Chloroplast_duf"/>
</dbReference>
<dbReference type="Pfam" id="PF14476">
    <property type="entry name" value="Chloroplast_duf"/>
    <property type="match status" value="1"/>
</dbReference>
<dbReference type="AlphaFoldDB" id="A0AAN8UJ65"/>
<name>A0AAN8UJ65_9MAGN</name>
<accession>A0AAN8UJ65</accession>